<dbReference type="Pfam" id="PF12799">
    <property type="entry name" value="LRR_4"/>
    <property type="match status" value="1"/>
</dbReference>
<evidence type="ECO:0000256" key="1">
    <source>
        <dbReference type="ARBA" id="ARBA00022614"/>
    </source>
</evidence>
<gene>
    <name evidence="3" type="ORF">RchiOBHm_Chr7g0219981</name>
</gene>
<dbReference type="PANTHER" id="PTHR48064">
    <property type="entry name" value="OS01G0750400 PROTEIN"/>
    <property type="match status" value="1"/>
</dbReference>
<keyword evidence="2" id="KW-0677">Repeat</keyword>
<keyword evidence="4" id="KW-1185">Reference proteome</keyword>
<organism evidence="3 4">
    <name type="scientific">Rosa chinensis</name>
    <name type="common">China rose</name>
    <dbReference type="NCBI Taxonomy" id="74649"/>
    <lineage>
        <taxon>Eukaryota</taxon>
        <taxon>Viridiplantae</taxon>
        <taxon>Streptophyta</taxon>
        <taxon>Embryophyta</taxon>
        <taxon>Tracheophyta</taxon>
        <taxon>Spermatophyta</taxon>
        <taxon>Magnoliopsida</taxon>
        <taxon>eudicotyledons</taxon>
        <taxon>Gunneridae</taxon>
        <taxon>Pentapetalae</taxon>
        <taxon>rosids</taxon>
        <taxon>fabids</taxon>
        <taxon>Rosales</taxon>
        <taxon>Rosaceae</taxon>
        <taxon>Rosoideae</taxon>
        <taxon>Rosoideae incertae sedis</taxon>
        <taxon>Rosa</taxon>
    </lineage>
</organism>
<reference evidence="3 4" key="1">
    <citation type="journal article" date="2018" name="Nat. Genet.">
        <title>The Rosa genome provides new insights in the design of modern roses.</title>
        <authorList>
            <person name="Bendahmane M."/>
        </authorList>
    </citation>
    <scope>NUCLEOTIDE SEQUENCE [LARGE SCALE GENOMIC DNA]</scope>
    <source>
        <strain evidence="4">cv. Old Blush</strain>
    </source>
</reference>
<dbReference type="STRING" id="74649.A0A2P6PCN4"/>
<sequence>MLNFSKLGQLSKLDMRKNNFCGILPRSLYSCKSLKAIRLSYNNLEVQIHPEILSLKYLSFLSLGWNKRLTNVTGAMKILMDCKRLVVLSLASSFLGEELPNDVEMVDFNAFQNLRILDLSSCNLGGKIPSWLSKLKKLRVLDLNHNITTGSIPS</sequence>
<name>A0A2P6PCN4_ROSCH</name>
<dbReference type="Gramene" id="PRQ19690">
    <property type="protein sequence ID" value="PRQ19690"/>
    <property type="gene ID" value="RchiOBHm_Chr7g0219981"/>
</dbReference>
<keyword evidence="1" id="KW-0433">Leucine-rich repeat</keyword>
<dbReference type="InterPro" id="IPR032675">
    <property type="entry name" value="LRR_dom_sf"/>
</dbReference>
<evidence type="ECO:0000256" key="2">
    <source>
        <dbReference type="ARBA" id="ARBA00022737"/>
    </source>
</evidence>
<dbReference type="InterPro" id="IPR001611">
    <property type="entry name" value="Leu-rich_rpt"/>
</dbReference>
<dbReference type="SUPFAM" id="SSF52058">
    <property type="entry name" value="L domain-like"/>
    <property type="match status" value="1"/>
</dbReference>
<dbReference type="PANTHER" id="PTHR48064:SF6">
    <property type="entry name" value="RECEPTOR-LIKE PROTEIN KINASE 2"/>
    <property type="match status" value="1"/>
</dbReference>
<dbReference type="InterPro" id="IPR053038">
    <property type="entry name" value="RLP_Defense"/>
</dbReference>
<proteinExistence type="predicted"/>
<protein>
    <submittedName>
        <fullName evidence="3">Putative leucine-rich repeat domain, L domain-containing protein</fullName>
    </submittedName>
</protein>
<dbReference type="AlphaFoldDB" id="A0A2P6PCN4"/>
<dbReference type="InterPro" id="IPR025875">
    <property type="entry name" value="Leu-rich_rpt_4"/>
</dbReference>
<comment type="caution">
    <text evidence="3">The sequence shown here is derived from an EMBL/GenBank/DDBJ whole genome shotgun (WGS) entry which is preliminary data.</text>
</comment>
<evidence type="ECO:0000313" key="4">
    <source>
        <dbReference type="Proteomes" id="UP000238479"/>
    </source>
</evidence>
<dbReference type="Gene3D" id="3.80.10.10">
    <property type="entry name" value="Ribonuclease Inhibitor"/>
    <property type="match status" value="1"/>
</dbReference>
<accession>A0A2P6PCN4</accession>
<evidence type="ECO:0000313" key="3">
    <source>
        <dbReference type="EMBL" id="PRQ19690.1"/>
    </source>
</evidence>
<dbReference type="EMBL" id="PDCK01000045">
    <property type="protein sequence ID" value="PRQ19690.1"/>
    <property type="molecule type" value="Genomic_DNA"/>
</dbReference>
<dbReference type="Pfam" id="PF00560">
    <property type="entry name" value="LRR_1"/>
    <property type="match status" value="1"/>
</dbReference>
<dbReference type="Proteomes" id="UP000238479">
    <property type="component" value="Chromosome 7"/>
</dbReference>